<dbReference type="FunFam" id="3.40.47.10:FF:000004">
    <property type="entry name" value="3-oxoacyl-[acyl-carrier-protein] synthase 3"/>
    <property type="match status" value="1"/>
</dbReference>
<comment type="catalytic activity">
    <reaction evidence="12">
        <text>malonyl-[ACP] + acetyl-CoA + H(+) = 3-oxobutanoyl-[ACP] + CO2 + CoA</text>
        <dbReference type="Rhea" id="RHEA:12080"/>
        <dbReference type="Rhea" id="RHEA-COMP:9623"/>
        <dbReference type="Rhea" id="RHEA-COMP:9625"/>
        <dbReference type="ChEBI" id="CHEBI:15378"/>
        <dbReference type="ChEBI" id="CHEBI:16526"/>
        <dbReference type="ChEBI" id="CHEBI:57287"/>
        <dbReference type="ChEBI" id="CHEBI:57288"/>
        <dbReference type="ChEBI" id="CHEBI:78449"/>
        <dbReference type="ChEBI" id="CHEBI:78450"/>
        <dbReference type="EC" id="2.3.1.180"/>
    </reaction>
    <physiologicalReaction direction="left-to-right" evidence="12">
        <dbReference type="Rhea" id="RHEA:12081"/>
    </physiologicalReaction>
</comment>
<name>A0A5J6WHB4_MORMI</name>
<dbReference type="CDD" id="cd00830">
    <property type="entry name" value="KAS_III"/>
    <property type="match status" value="1"/>
</dbReference>
<comment type="pathway">
    <text evidence="1 13">Lipid metabolism; fatty acid biosynthesis.</text>
</comment>
<dbReference type="KEGG" id="mmaa:FR932_01055"/>
<dbReference type="NCBIfam" id="TIGR00747">
    <property type="entry name" value="fabH"/>
    <property type="match status" value="1"/>
</dbReference>
<evidence type="ECO:0000313" key="17">
    <source>
        <dbReference type="Proteomes" id="UP000327424"/>
    </source>
</evidence>
<feature type="active site" evidence="13">
    <location>
        <position position="111"/>
    </location>
</feature>
<dbReference type="InterPro" id="IPR016039">
    <property type="entry name" value="Thiolase-like"/>
</dbReference>
<evidence type="ECO:0000256" key="3">
    <source>
        <dbReference type="ARBA" id="ARBA00012333"/>
    </source>
</evidence>
<comment type="function">
    <text evidence="13">Catalyzes the condensation reaction of fatty acid synthesis by the addition to an acyl acceptor of two carbons from malonyl-ACP. Catalyzes the first condensation reaction which initiates fatty acid synthesis and may therefore play a role in governing the total rate of fatty acid production. Possesses both acetoacetyl-ACP synthase and acetyl transacylase activities. Its substrate specificity determines the biosynthesis of branched-chain and/or straight-chain of fatty acids.</text>
</comment>
<evidence type="ECO:0000256" key="13">
    <source>
        <dbReference type="HAMAP-Rule" id="MF_01815"/>
    </source>
</evidence>
<dbReference type="SUPFAM" id="SSF53901">
    <property type="entry name" value="Thiolase-like"/>
    <property type="match status" value="1"/>
</dbReference>
<evidence type="ECO:0000256" key="7">
    <source>
        <dbReference type="ARBA" id="ARBA00022832"/>
    </source>
</evidence>
<keyword evidence="4 13" id="KW-0963">Cytoplasm</keyword>
<comment type="domain">
    <text evidence="13">The last Arg residue of the ACP-binding site is essential for the weak association between ACP/AcpP and FabH.</text>
</comment>
<dbReference type="InterPro" id="IPR013751">
    <property type="entry name" value="ACP_syn_III_N"/>
</dbReference>
<keyword evidence="8 13" id="KW-0443">Lipid metabolism</keyword>
<keyword evidence="11 13" id="KW-0012">Acyltransferase</keyword>
<dbReference type="PANTHER" id="PTHR43091:SF2">
    <property type="entry name" value="BETA-KETOACYL-[ACYL-CARRIER-PROTEIN] SYNTHASE III 2"/>
    <property type="match status" value="1"/>
</dbReference>
<dbReference type="UniPathway" id="UPA00094"/>
<evidence type="ECO:0000256" key="8">
    <source>
        <dbReference type="ARBA" id="ARBA00023098"/>
    </source>
</evidence>
<evidence type="ECO:0000256" key="11">
    <source>
        <dbReference type="ARBA" id="ARBA00023315"/>
    </source>
</evidence>
<evidence type="ECO:0000256" key="2">
    <source>
        <dbReference type="ARBA" id="ARBA00008642"/>
    </source>
</evidence>
<feature type="domain" description="Beta-ketoacyl-[acyl-carrier-protein] synthase III C-terminal" evidence="14">
    <location>
        <begin position="233"/>
        <end position="322"/>
    </location>
</feature>
<evidence type="ECO:0000313" key="16">
    <source>
        <dbReference type="EMBL" id="QFI36511.1"/>
    </source>
</evidence>
<keyword evidence="10 13" id="KW-0511">Multifunctional enzyme</keyword>
<feature type="active site" evidence="13">
    <location>
        <position position="249"/>
    </location>
</feature>
<evidence type="ECO:0000256" key="9">
    <source>
        <dbReference type="ARBA" id="ARBA00023160"/>
    </source>
</evidence>
<dbReference type="AlphaFoldDB" id="A0A5J6WHB4"/>
<evidence type="ECO:0000256" key="4">
    <source>
        <dbReference type="ARBA" id="ARBA00022490"/>
    </source>
</evidence>
<accession>A0A5J6WHB4</accession>
<evidence type="ECO:0000259" key="15">
    <source>
        <dbReference type="Pfam" id="PF08545"/>
    </source>
</evidence>
<dbReference type="EMBL" id="CP044399">
    <property type="protein sequence ID" value="QFI36511.1"/>
    <property type="molecule type" value="Genomic_DNA"/>
</dbReference>
<dbReference type="PANTHER" id="PTHR43091">
    <property type="entry name" value="3-OXOACYL-[ACYL-CARRIER-PROTEIN] SYNTHASE"/>
    <property type="match status" value="1"/>
</dbReference>
<dbReference type="InterPro" id="IPR013747">
    <property type="entry name" value="ACP_syn_III_C"/>
</dbReference>
<reference evidence="16 17" key="1">
    <citation type="submission" date="2019-09" db="EMBL/GenBank/DDBJ databases">
        <title>Hybrid Assembly of the complete Genome of the Deep-Sea Bacterium Moritella marina from long Nanopore and Illumina reads.</title>
        <authorList>
            <person name="Magin S."/>
            <person name="Georgoulis A."/>
            <person name="Papadimitriou K."/>
            <person name="Iliakis G."/>
            <person name="Vorgias C.E."/>
        </authorList>
    </citation>
    <scope>NUCLEOTIDE SEQUENCE [LARGE SCALE GENOMIC DNA]</scope>
    <source>
        <strain evidence="16 17">MP-1</strain>
    </source>
</reference>
<proteinExistence type="inferred from homology"/>
<feature type="region of interest" description="ACP-binding" evidence="13">
    <location>
        <begin position="250"/>
        <end position="254"/>
    </location>
</feature>
<evidence type="ECO:0000259" key="14">
    <source>
        <dbReference type="Pfam" id="PF08541"/>
    </source>
</evidence>
<dbReference type="GO" id="GO:0005737">
    <property type="term" value="C:cytoplasm"/>
    <property type="evidence" value="ECO:0007669"/>
    <property type="project" value="UniProtKB-SubCell"/>
</dbReference>
<dbReference type="InterPro" id="IPR004655">
    <property type="entry name" value="FabH"/>
</dbReference>
<dbReference type="GO" id="GO:0033818">
    <property type="term" value="F:beta-ketoacyl-acyl-carrier-protein synthase III activity"/>
    <property type="evidence" value="ECO:0007669"/>
    <property type="project" value="UniProtKB-UniRule"/>
</dbReference>
<feature type="domain" description="Beta-ketoacyl-[acyl-carrier-protein] synthase III N-terminal" evidence="15">
    <location>
        <begin position="105"/>
        <end position="183"/>
    </location>
</feature>
<dbReference type="Proteomes" id="UP000327424">
    <property type="component" value="Chromosome"/>
</dbReference>
<keyword evidence="6 13" id="KW-0808">Transferase</keyword>
<dbReference type="RefSeq" id="WP_019440815.1">
    <property type="nucleotide sequence ID" value="NZ_ALOE01000011.1"/>
</dbReference>
<evidence type="ECO:0000256" key="1">
    <source>
        <dbReference type="ARBA" id="ARBA00005194"/>
    </source>
</evidence>
<dbReference type="Gene3D" id="3.40.47.10">
    <property type="match status" value="1"/>
</dbReference>
<evidence type="ECO:0000256" key="12">
    <source>
        <dbReference type="ARBA" id="ARBA00051096"/>
    </source>
</evidence>
<dbReference type="Pfam" id="PF08541">
    <property type="entry name" value="ACP_syn_III_C"/>
    <property type="match status" value="1"/>
</dbReference>
<keyword evidence="7 13" id="KW-0276">Fatty acid metabolism</keyword>
<dbReference type="GO" id="GO:0004315">
    <property type="term" value="F:3-oxoacyl-[acyl-carrier-protein] synthase activity"/>
    <property type="evidence" value="ECO:0007669"/>
    <property type="project" value="InterPro"/>
</dbReference>
<keyword evidence="9 13" id="KW-0275">Fatty acid biosynthesis</keyword>
<comment type="subunit">
    <text evidence="13">Homodimer.</text>
</comment>
<dbReference type="EC" id="2.3.1.180" evidence="3 13"/>
<keyword evidence="17" id="KW-1185">Reference proteome</keyword>
<comment type="similarity">
    <text evidence="2 13">Belongs to the thiolase-like superfamily. FabH family.</text>
</comment>
<dbReference type="HAMAP" id="MF_01815">
    <property type="entry name" value="FabH"/>
    <property type="match status" value="1"/>
</dbReference>
<evidence type="ECO:0000256" key="10">
    <source>
        <dbReference type="ARBA" id="ARBA00023268"/>
    </source>
</evidence>
<keyword evidence="5 13" id="KW-0444">Lipid biosynthesis</keyword>
<sequence>MHYANITGWGKCLPPATLTNNDLSTFLDTNDEWIQSRTGMQERRISHVSTSELAYVAACQAIAAAGIDASEIDGIFFATCTADCTLPSAASKVQAKLGATNAAVFDMNAACTGFVYGLSTANAFIQSGQMDKVLVIGAERISYFLDWTERGTAVLFGDGAGAVILESSTEKQGILSNKIGCDGDAGHILSVPNFGTDRARFQNIDGLFDFNFEGKEIFKRAVTRMGEASAIALEKANMTPEDVDFIIPHQANLRIIDFLAKRMGASKEKVMVNVHKYGNTSSATVPIALCEALEEGRIKAGDNVLLAAFGGGLTWGATMLKWGERTTPIATSDVELPAYNGTALDLIQDAIKGCQDAKLARESQVDA</sequence>
<dbReference type="GO" id="GO:0006633">
    <property type="term" value="P:fatty acid biosynthetic process"/>
    <property type="evidence" value="ECO:0007669"/>
    <property type="project" value="UniProtKB-UniRule"/>
</dbReference>
<evidence type="ECO:0000256" key="6">
    <source>
        <dbReference type="ARBA" id="ARBA00022679"/>
    </source>
</evidence>
<evidence type="ECO:0000256" key="5">
    <source>
        <dbReference type="ARBA" id="ARBA00022516"/>
    </source>
</evidence>
<protein>
    <recommendedName>
        <fullName evidence="3 13">Beta-ketoacyl-[acyl-carrier-protein] synthase III</fullName>
        <shortName evidence="13">Beta-ketoacyl-ACP synthase III</shortName>
        <shortName evidence="13">KAS III</shortName>
        <ecNumber evidence="3 13">2.3.1.180</ecNumber>
    </recommendedName>
    <alternativeName>
        <fullName evidence="13">3-oxoacyl-[acyl-carrier-protein] synthase 3</fullName>
    </alternativeName>
    <alternativeName>
        <fullName evidence="13">3-oxoacyl-[acyl-carrier-protein] synthase III</fullName>
    </alternativeName>
</protein>
<comment type="subcellular location">
    <subcellularLocation>
        <location evidence="13">Cytoplasm</location>
    </subcellularLocation>
</comment>
<gene>
    <name evidence="13" type="primary">fabH</name>
    <name evidence="16" type="ORF">FR932_01055</name>
</gene>
<dbReference type="NCBIfam" id="NF006829">
    <property type="entry name" value="PRK09352.1"/>
    <property type="match status" value="1"/>
</dbReference>
<organism evidence="16 17">
    <name type="scientific">Moritella marina ATCC 15381</name>
    <dbReference type="NCBI Taxonomy" id="1202962"/>
    <lineage>
        <taxon>Bacteria</taxon>
        <taxon>Pseudomonadati</taxon>
        <taxon>Pseudomonadota</taxon>
        <taxon>Gammaproteobacteria</taxon>
        <taxon>Alteromonadales</taxon>
        <taxon>Moritellaceae</taxon>
        <taxon>Moritella</taxon>
    </lineage>
</organism>
<dbReference type="Pfam" id="PF08545">
    <property type="entry name" value="ACP_syn_III"/>
    <property type="match status" value="1"/>
</dbReference>
<feature type="active site" evidence="13">
    <location>
        <position position="279"/>
    </location>
</feature>
<dbReference type="OrthoDB" id="9815506at2"/>